<protein>
    <submittedName>
        <fullName evidence="1">Uncharacterized protein</fullName>
    </submittedName>
</protein>
<comment type="caution">
    <text evidence="1">The sequence shown here is derived from an EMBL/GenBank/DDBJ whole genome shotgun (WGS) entry which is preliminary data.</text>
</comment>
<organism evidence="1 2">
    <name type="scientific">Candidatus Giovannonibacteria bacterium RIFCSPLOWO2_12_FULL_44_15</name>
    <dbReference type="NCBI Taxonomy" id="1798364"/>
    <lineage>
        <taxon>Bacteria</taxon>
        <taxon>Candidatus Giovannoniibacteriota</taxon>
    </lineage>
</organism>
<evidence type="ECO:0000313" key="1">
    <source>
        <dbReference type="EMBL" id="OGF93667.1"/>
    </source>
</evidence>
<evidence type="ECO:0000313" key="2">
    <source>
        <dbReference type="Proteomes" id="UP000178894"/>
    </source>
</evidence>
<dbReference type="STRING" id="1798364.A3G54_03975"/>
<accession>A0A1F5Y0J3</accession>
<proteinExistence type="predicted"/>
<gene>
    <name evidence="1" type="ORF">A3G54_03975</name>
</gene>
<name>A0A1F5Y0J3_9BACT</name>
<dbReference type="Proteomes" id="UP000178894">
    <property type="component" value="Unassembled WGS sequence"/>
</dbReference>
<dbReference type="AlphaFoldDB" id="A0A1F5Y0J3"/>
<sequence length="229" mass="27148">MIAIMNLRRQKMGNQKSWTLEELAAGLGHFYKEHGRYPTATEVDTFPYLPSARSIERSFGGLVSLRQQLNLKTQLDFRSGAHSSERAHKINKRGHETEQIVYEFLKKIFGKEFVHREYFFTDDRRTRADFFVYDTKQGFCTDVFYPNNRRNLIGCLNHKLNKYRSEYMRQYPVIFLQMNNTISQEILDKLLSKKKKALLNGQYLMSWDTFQNFCKTKRPLKIAAQKYGK</sequence>
<dbReference type="EMBL" id="MFIQ01000010">
    <property type="protein sequence ID" value="OGF93667.1"/>
    <property type="molecule type" value="Genomic_DNA"/>
</dbReference>
<reference evidence="1 2" key="1">
    <citation type="journal article" date="2016" name="Nat. Commun.">
        <title>Thousands of microbial genomes shed light on interconnected biogeochemical processes in an aquifer system.</title>
        <authorList>
            <person name="Anantharaman K."/>
            <person name="Brown C.T."/>
            <person name="Hug L.A."/>
            <person name="Sharon I."/>
            <person name="Castelle C.J."/>
            <person name="Probst A.J."/>
            <person name="Thomas B.C."/>
            <person name="Singh A."/>
            <person name="Wilkins M.J."/>
            <person name="Karaoz U."/>
            <person name="Brodie E.L."/>
            <person name="Williams K.H."/>
            <person name="Hubbard S.S."/>
            <person name="Banfield J.F."/>
        </authorList>
    </citation>
    <scope>NUCLEOTIDE SEQUENCE [LARGE SCALE GENOMIC DNA]</scope>
</reference>